<reference evidence="3" key="1">
    <citation type="submission" date="2022-11" db="UniProtKB">
        <authorList>
            <consortium name="WormBaseParasite"/>
        </authorList>
    </citation>
    <scope>IDENTIFICATION</scope>
</reference>
<proteinExistence type="predicted"/>
<evidence type="ECO:0000313" key="2">
    <source>
        <dbReference type="Proteomes" id="UP000887572"/>
    </source>
</evidence>
<sequence>MRLRLCGNCVQYIVTGDQAIDESGYSNNSDNRPSRRHRGSRFHRTTVSWREGAKNYVCGCSTWQHERRLGIAC</sequence>
<organism evidence="2 3">
    <name type="scientific">Globodera rostochiensis</name>
    <name type="common">Golden nematode worm</name>
    <name type="synonym">Heterodera rostochiensis</name>
    <dbReference type="NCBI Taxonomy" id="31243"/>
    <lineage>
        <taxon>Eukaryota</taxon>
        <taxon>Metazoa</taxon>
        <taxon>Ecdysozoa</taxon>
        <taxon>Nematoda</taxon>
        <taxon>Chromadorea</taxon>
        <taxon>Rhabditida</taxon>
        <taxon>Tylenchina</taxon>
        <taxon>Tylenchomorpha</taxon>
        <taxon>Tylenchoidea</taxon>
        <taxon>Heteroderidae</taxon>
        <taxon>Heteroderinae</taxon>
        <taxon>Globodera</taxon>
    </lineage>
</organism>
<keyword evidence="2" id="KW-1185">Reference proteome</keyword>
<evidence type="ECO:0000256" key="1">
    <source>
        <dbReference type="SAM" id="MobiDB-lite"/>
    </source>
</evidence>
<feature type="region of interest" description="Disordered" evidence="1">
    <location>
        <begin position="23"/>
        <end position="42"/>
    </location>
</feature>
<dbReference type="WBParaSite" id="Gr19_v10_g2035.t1">
    <property type="protein sequence ID" value="Gr19_v10_g2035.t1"/>
    <property type="gene ID" value="Gr19_v10_g2035"/>
</dbReference>
<name>A0A914HMT0_GLORO</name>
<dbReference type="AlphaFoldDB" id="A0A914HMT0"/>
<accession>A0A914HMT0</accession>
<dbReference type="Proteomes" id="UP000887572">
    <property type="component" value="Unplaced"/>
</dbReference>
<evidence type="ECO:0000313" key="3">
    <source>
        <dbReference type="WBParaSite" id="Gr19_v10_g2035.t1"/>
    </source>
</evidence>
<protein>
    <submittedName>
        <fullName evidence="3">Uncharacterized protein</fullName>
    </submittedName>
</protein>